<protein>
    <submittedName>
        <fullName evidence="1">Uncharacterized protein</fullName>
    </submittedName>
</protein>
<keyword evidence="2" id="KW-1185">Reference proteome</keyword>
<dbReference type="Proteomes" id="UP000187455">
    <property type="component" value="Unassembled WGS sequence"/>
</dbReference>
<evidence type="ECO:0000313" key="1">
    <source>
        <dbReference type="EMBL" id="OLY83250.1"/>
    </source>
</evidence>
<name>A0A1R0H2B0_9FUNG</name>
<organism evidence="1 2">
    <name type="scientific">Smittium mucronatum</name>
    <dbReference type="NCBI Taxonomy" id="133383"/>
    <lineage>
        <taxon>Eukaryota</taxon>
        <taxon>Fungi</taxon>
        <taxon>Fungi incertae sedis</taxon>
        <taxon>Zoopagomycota</taxon>
        <taxon>Kickxellomycotina</taxon>
        <taxon>Harpellomycetes</taxon>
        <taxon>Harpellales</taxon>
        <taxon>Legeriomycetaceae</taxon>
        <taxon>Smittium</taxon>
    </lineage>
</organism>
<comment type="caution">
    <text evidence="1">The sequence shown here is derived from an EMBL/GenBank/DDBJ whole genome shotgun (WGS) entry which is preliminary data.</text>
</comment>
<proteinExistence type="predicted"/>
<dbReference type="EMBL" id="LSSL01000994">
    <property type="protein sequence ID" value="OLY83250.1"/>
    <property type="molecule type" value="Genomic_DNA"/>
</dbReference>
<evidence type="ECO:0000313" key="2">
    <source>
        <dbReference type="Proteomes" id="UP000187455"/>
    </source>
</evidence>
<sequence length="103" mass="11873">MSLKTILKKFEKKKKTYRKDYYPNYNKLLCRTTGCVPTRKGCNLPIERPPPIRIASIRCITETLTDYVSSILNDKFLLLRDGPPLELMSSESLYAISTTPNQE</sequence>
<accession>A0A1R0H2B0</accession>
<dbReference type="AlphaFoldDB" id="A0A1R0H2B0"/>
<gene>
    <name evidence="1" type="ORF">AYI68_g2612</name>
</gene>
<reference evidence="1 2" key="1">
    <citation type="journal article" date="2016" name="Mol. Biol. Evol.">
        <title>Genome-Wide Survey of Gut Fungi (Harpellales) Reveals the First Horizontally Transferred Ubiquitin Gene from a Mosquito Host.</title>
        <authorList>
            <person name="Wang Y."/>
            <person name="White M.M."/>
            <person name="Kvist S."/>
            <person name="Moncalvo J.M."/>
        </authorList>
    </citation>
    <scope>NUCLEOTIDE SEQUENCE [LARGE SCALE GENOMIC DNA]</scope>
    <source>
        <strain evidence="1 2">ALG-7-W6</strain>
    </source>
</reference>